<dbReference type="GO" id="GO:0052717">
    <property type="term" value="F:tRNA-specific adenosine-34 deaminase activity"/>
    <property type="evidence" value="ECO:0007669"/>
    <property type="project" value="UniProtKB-UniRule"/>
</dbReference>
<dbReference type="InterPro" id="IPR016192">
    <property type="entry name" value="APOBEC/CMP_deaminase_Zn-bd"/>
</dbReference>
<dbReference type="InterPro" id="IPR002125">
    <property type="entry name" value="CMP_dCMP_dom"/>
</dbReference>
<dbReference type="AlphaFoldDB" id="A0A840MPV9"/>
<dbReference type="NCBIfam" id="NF008113">
    <property type="entry name" value="PRK10860.1"/>
    <property type="match status" value="1"/>
</dbReference>
<dbReference type="EC" id="3.5.4.33" evidence="8"/>
<feature type="active site" description="Proton donor" evidence="8">
    <location>
        <position position="56"/>
    </location>
</feature>
<dbReference type="GO" id="GO:0016747">
    <property type="term" value="F:acyltransferase activity, transferring groups other than amino-acyl groups"/>
    <property type="evidence" value="ECO:0007669"/>
    <property type="project" value="InterPro"/>
</dbReference>
<dbReference type="PROSITE" id="PS51186">
    <property type="entry name" value="GNAT"/>
    <property type="match status" value="1"/>
</dbReference>
<dbReference type="PROSITE" id="PS00903">
    <property type="entry name" value="CYT_DCMP_DEAMINASES_1"/>
    <property type="match status" value="1"/>
</dbReference>
<comment type="function">
    <text evidence="8">Catalyzes the deamination of adenosine to inosine at the wobble position 34 of tRNA(Arg2).</text>
</comment>
<dbReference type="InterPro" id="IPR016181">
    <property type="entry name" value="Acyl_CoA_acyltransferase"/>
</dbReference>
<dbReference type="PANTHER" id="PTHR11079:SF202">
    <property type="entry name" value="TRNA-SPECIFIC ADENOSINE DEAMINASE"/>
    <property type="match status" value="1"/>
</dbReference>
<dbReference type="GO" id="GO:0002100">
    <property type="term" value="P:tRNA wobble adenosine to inosine editing"/>
    <property type="evidence" value="ECO:0007669"/>
    <property type="project" value="UniProtKB-UniRule"/>
</dbReference>
<feature type="binding site" evidence="8">
    <location>
        <position position="84"/>
    </location>
    <ligand>
        <name>Zn(2+)</name>
        <dbReference type="ChEBI" id="CHEBI:29105"/>
        <note>catalytic</note>
    </ligand>
</feature>
<comment type="catalytic activity">
    <reaction evidence="7 8">
        <text>adenosine(34) in tRNA + H2O + H(+) = inosine(34) in tRNA + NH4(+)</text>
        <dbReference type="Rhea" id="RHEA:43168"/>
        <dbReference type="Rhea" id="RHEA-COMP:10373"/>
        <dbReference type="Rhea" id="RHEA-COMP:10374"/>
        <dbReference type="ChEBI" id="CHEBI:15377"/>
        <dbReference type="ChEBI" id="CHEBI:15378"/>
        <dbReference type="ChEBI" id="CHEBI:28938"/>
        <dbReference type="ChEBI" id="CHEBI:74411"/>
        <dbReference type="ChEBI" id="CHEBI:82852"/>
        <dbReference type="EC" id="3.5.4.33"/>
    </reaction>
</comment>
<keyword evidence="6 8" id="KW-0862">Zinc</keyword>
<comment type="similarity">
    <text evidence="1">Belongs to the cytidine and deoxycytidylate deaminase family. ADAT2 subfamily.</text>
</comment>
<dbReference type="GO" id="GO:0008270">
    <property type="term" value="F:zinc ion binding"/>
    <property type="evidence" value="ECO:0007669"/>
    <property type="project" value="UniProtKB-UniRule"/>
</dbReference>
<dbReference type="Pfam" id="PF00383">
    <property type="entry name" value="dCMP_cyt_deam_1"/>
    <property type="match status" value="1"/>
</dbReference>
<dbReference type="EMBL" id="JACHHY010000011">
    <property type="protein sequence ID" value="MBB5018782.1"/>
    <property type="molecule type" value="Genomic_DNA"/>
</dbReference>
<evidence type="ECO:0000256" key="7">
    <source>
        <dbReference type="ARBA" id="ARBA00048045"/>
    </source>
</evidence>
<dbReference type="InterPro" id="IPR000182">
    <property type="entry name" value="GNAT_dom"/>
</dbReference>
<organism evidence="11 12">
    <name type="scientific">Chitinivorax tropicus</name>
    <dbReference type="NCBI Taxonomy" id="714531"/>
    <lineage>
        <taxon>Bacteria</taxon>
        <taxon>Pseudomonadati</taxon>
        <taxon>Pseudomonadota</taxon>
        <taxon>Betaproteobacteria</taxon>
        <taxon>Chitinivorax</taxon>
    </lineage>
</organism>
<keyword evidence="4 8" id="KW-0479">Metal-binding</keyword>
<feature type="binding site" evidence="8">
    <location>
        <position position="54"/>
    </location>
    <ligand>
        <name>Zn(2+)</name>
        <dbReference type="ChEBI" id="CHEBI:29105"/>
        <note>catalytic</note>
    </ligand>
</feature>
<reference evidence="11 12" key="1">
    <citation type="submission" date="2020-08" db="EMBL/GenBank/DDBJ databases">
        <title>Genomic Encyclopedia of Type Strains, Phase IV (KMG-IV): sequencing the most valuable type-strain genomes for metagenomic binning, comparative biology and taxonomic classification.</title>
        <authorList>
            <person name="Goeker M."/>
        </authorList>
    </citation>
    <scope>NUCLEOTIDE SEQUENCE [LARGE SCALE GENOMIC DNA]</scope>
    <source>
        <strain evidence="11 12">DSM 27165</strain>
    </source>
</reference>
<accession>A0A840MPV9</accession>
<gene>
    <name evidence="8" type="primary">tadA</name>
    <name evidence="11" type="ORF">HNQ59_002075</name>
</gene>
<dbReference type="SUPFAM" id="SSF53927">
    <property type="entry name" value="Cytidine deaminase-like"/>
    <property type="match status" value="1"/>
</dbReference>
<dbReference type="Proteomes" id="UP000575898">
    <property type="component" value="Unassembled WGS sequence"/>
</dbReference>
<name>A0A840MPV9_9PROT</name>
<keyword evidence="12" id="KW-1185">Reference proteome</keyword>
<evidence type="ECO:0000256" key="2">
    <source>
        <dbReference type="ARBA" id="ARBA00011738"/>
    </source>
</evidence>
<comment type="subunit">
    <text evidence="2 8">Homodimer.</text>
</comment>
<keyword evidence="3 8" id="KW-0819">tRNA processing</keyword>
<dbReference type="PROSITE" id="PS51747">
    <property type="entry name" value="CYT_DCMP_DEAMINASES_2"/>
    <property type="match status" value="1"/>
</dbReference>
<evidence type="ECO:0000256" key="5">
    <source>
        <dbReference type="ARBA" id="ARBA00022801"/>
    </source>
</evidence>
<dbReference type="Gene3D" id="3.40.630.30">
    <property type="match status" value="1"/>
</dbReference>
<dbReference type="HAMAP" id="MF_00972">
    <property type="entry name" value="tRNA_aden_deaminase"/>
    <property type="match status" value="1"/>
</dbReference>
<dbReference type="InterPro" id="IPR028883">
    <property type="entry name" value="tRNA_aden_deaminase"/>
</dbReference>
<dbReference type="Pfam" id="PF13673">
    <property type="entry name" value="Acetyltransf_10"/>
    <property type="match status" value="1"/>
</dbReference>
<feature type="domain" description="CMP/dCMP-type deaminase" evidence="10">
    <location>
        <begin position="3"/>
        <end position="130"/>
    </location>
</feature>
<dbReference type="PANTHER" id="PTHR11079">
    <property type="entry name" value="CYTOSINE DEAMINASE FAMILY MEMBER"/>
    <property type="match status" value="1"/>
</dbReference>
<evidence type="ECO:0000256" key="6">
    <source>
        <dbReference type="ARBA" id="ARBA00022833"/>
    </source>
</evidence>
<comment type="cofactor">
    <cofactor evidence="8">
        <name>Zn(2+)</name>
        <dbReference type="ChEBI" id="CHEBI:29105"/>
    </cofactor>
    <text evidence="8">Binds 1 zinc ion per subunit.</text>
</comment>
<evidence type="ECO:0000256" key="4">
    <source>
        <dbReference type="ARBA" id="ARBA00022723"/>
    </source>
</evidence>
<evidence type="ECO:0000259" key="9">
    <source>
        <dbReference type="PROSITE" id="PS51186"/>
    </source>
</evidence>
<protein>
    <recommendedName>
        <fullName evidence="8">tRNA-specific adenosine deaminase</fullName>
        <ecNumber evidence="8">3.5.4.33</ecNumber>
    </recommendedName>
</protein>
<evidence type="ECO:0000313" key="11">
    <source>
        <dbReference type="EMBL" id="MBB5018782.1"/>
    </source>
</evidence>
<sequence>MFNLHETMMREALALALQAQGEGEVPVGAVVVKDGQIIGKGWNRPIAAADPTAHAEIQAMRAAAQRLGNYRLVDCDLYVTLEPCAMCAGAIMHARIRRVFYGAPDFKTGVCGSVVDLFAESRLNHHAEVVGGLLAAECGGLLKQFFSMRRQAKKQGCCAGHADVHASSGVDSSDRVVQAGAAGAPSLAQAKQGEKMSFSVKEASWSADQTALSAVRRRVFIEEQGIPAELEWDVRDAQAWHVLAVDAQQQPVGCGRLLETGQIGRMAVLADWRGQGVGAALLQALLAMAQRKGLNPIWLNAQESARGFYRAQDFVEDGDMFMEAGIPHYRMRWR</sequence>
<dbReference type="Gene3D" id="3.40.140.10">
    <property type="entry name" value="Cytidine Deaminase, domain 2"/>
    <property type="match status" value="1"/>
</dbReference>
<evidence type="ECO:0000313" key="12">
    <source>
        <dbReference type="Proteomes" id="UP000575898"/>
    </source>
</evidence>
<evidence type="ECO:0000256" key="8">
    <source>
        <dbReference type="HAMAP-Rule" id="MF_00972"/>
    </source>
</evidence>
<dbReference type="FunFam" id="3.40.140.10:FF:000005">
    <property type="entry name" value="tRNA-specific adenosine deaminase"/>
    <property type="match status" value="1"/>
</dbReference>
<comment type="caution">
    <text evidence="11">The sequence shown here is derived from an EMBL/GenBank/DDBJ whole genome shotgun (WGS) entry which is preliminary data.</text>
</comment>
<evidence type="ECO:0000259" key="10">
    <source>
        <dbReference type="PROSITE" id="PS51747"/>
    </source>
</evidence>
<evidence type="ECO:0000256" key="3">
    <source>
        <dbReference type="ARBA" id="ARBA00022694"/>
    </source>
</evidence>
<proteinExistence type="inferred from homology"/>
<keyword evidence="5 8" id="KW-0378">Hydrolase</keyword>
<dbReference type="CDD" id="cd01285">
    <property type="entry name" value="nucleoside_deaminase"/>
    <property type="match status" value="1"/>
</dbReference>
<dbReference type="InterPro" id="IPR016193">
    <property type="entry name" value="Cytidine_deaminase-like"/>
</dbReference>
<dbReference type="SUPFAM" id="SSF55729">
    <property type="entry name" value="Acyl-CoA N-acyltransferases (Nat)"/>
    <property type="match status" value="1"/>
</dbReference>
<keyword evidence="11" id="KW-0012">Acyltransferase</keyword>
<keyword evidence="11" id="KW-0808">Transferase</keyword>
<evidence type="ECO:0000256" key="1">
    <source>
        <dbReference type="ARBA" id="ARBA00010669"/>
    </source>
</evidence>
<feature type="domain" description="N-acetyltransferase" evidence="9">
    <location>
        <begin position="198"/>
        <end position="334"/>
    </location>
</feature>
<feature type="binding site" evidence="8">
    <location>
        <position position="87"/>
    </location>
    <ligand>
        <name>Zn(2+)</name>
        <dbReference type="ChEBI" id="CHEBI:29105"/>
        <note>catalytic</note>
    </ligand>
</feature>